<proteinExistence type="predicted"/>
<dbReference type="EMBL" id="JBFXLU010000073">
    <property type="protein sequence ID" value="KAL2845278.1"/>
    <property type="molecule type" value="Genomic_DNA"/>
</dbReference>
<organism evidence="3 4">
    <name type="scientific">Aspergillus pseudoustus</name>
    <dbReference type="NCBI Taxonomy" id="1810923"/>
    <lineage>
        <taxon>Eukaryota</taxon>
        <taxon>Fungi</taxon>
        <taxon>Dikarya</taxon>
        <taxon>Ascomycota</taxon>
        <taxon>Pezizomycotina</taxon>
        <taxon>Eurotiomycetes</taxon>
        <taxon>Eurotiomycetidae</taxon>
        <taxon>Eurotiales</taxon>
        <taxon>Aspergillaceae</taxon>
        <taxon>Aspergillus</taxon>
        <taxon>Aspergillus subgen. Nidulantes</taxon>
    </lineage>
</organism>
<feature type="signal peptide" evidence="1">
    <location>
        <begin position="1"/>
        <end position="20"/>
    </location>
</feature>
<evidence type="ECO:0000313" key="3">
    <source>
        <dbReference type="EMBL" id="KAL2845278.1"/>
    </source>
</evidence>
<reference evidence="3 4" key="1">
    <citation type="submission" date="2024-07" db="EMBL/GenBank/DDBJ databases">
        <title>Section-level genome sequencing and comparative genomics of Aspergillus sections Usti and Cavernicolus.</title>
        <authorList>
            <consortium name="Lawrence Berkeley National Laboratory"/>
            <person name="Nybo J.L."/>
            <person name="Vesth T.C."/>
            <person name="Theobald S."/>
            <person name="Frisvad J.C."/>
            <person name="Larsen T.O."/>
            <person name="Kjaerboelling I."/>
            <person name="Rothschild-Mancinelli K."/>
            <person name="Lyhne E.K."/>
            <person name="Kogle M.E."/>
            <person name="Barry K."/>
            <person name="Clum A."/>
            <person name="Na H."/>
            <person name="Ledsgaard L."/>
            <person name="Lin J."/>
            <person name="Lipzen A."/>
            <person name="Kuo A."/>
            <person name="Riley R."/>
            <person name="Mondo S."/>
            <person name="Labutti K."/>
            <person name="Haridas S."/>
            <person name="Pangalinan J."/>
            <person name="Salamov A.A."/>
            <person name="Simmons B.A."/>
            <person name="Magnuson J.K."/>
            <person name="Chen J."/>
            <person name="Drula E."/>
            <person name="Henrissat B."/>
            <person name="Wiebenga A."/>
            <person name="Lubbers R.J."/>
            <person name="Gomes A.C."/>
            <person name="Makela M.R."/>
            <person name="Stajich J."/>
            <person name="Grigoriev I.V."/>
            <person name="Mortensen U.H."/>
            <person name="De Vries R.P."/>
            <person name="Baker S.E."/>
            <person name="Andersen M.R."/>
        </authorList>
    </citation>
    <scope>NUCLEOTIDE SEQUENCE [LARGE SCALE GENOMIC DNA]</scope>
    <source>
        <strain evidence="3 4">CBS 123904</strain>
    </source>
</reference>
<comment type="caution">
    <text evidence="3">The sequence shown here is derived from an EMBL/GenBank/DDBJ whole genome shotgun (WGS) entry which is preliminary data.</text>
</comment>
<feature type="non-terminal residue" evidence="3">
    <location>
        <position position="270"/>
    </location>
</feature>
<name>A0ABR4K280_9EURO</name>
<gene>
    <name evidence="3" type="ORF">BJY01DRAFT_214344</name>
</gene>
<dbReference type="InterPro" id="IPR056402">
    <property type="entry name" value="DA_N"/>
</dbReference>
<keyword evidence="4" id="KW-1185">Reference proteome</keyword>
<accession>A0ABR4K280</accession>
<dbReference type="Proteomes" id="UP001610446">
    <property type="component" value="Unassembled WGS sequence"/>
</dbReference>
<dbReference type="Pfam" id="PF24137">
    <property type="entry name" value="DA_N"/>
    <property type="match status" value="1"/>
</dbReference>
<protein>
    <recommendedName>
        <fullName evidence="2">Diels-Alderase N-terminal domain-containing protein</fullName>
    </recommendedName>
</protein>
<dbReference type="SUPFAM" id="SSF159245">
    <property type="entry name" value="AttH-like"/>
    <property type="match status" value="1"/>
</dbReference>
<evidence type="ECO:0000259" key="2">
    <source>
        <dbReference type="Pfam" id="PF24137"/>
    </source>
</evidence>
<sequence>MSRALLSAAAVALLASTAISQSHQIIIPPYPAEAITETQWISGPEGLDAPKNRPINQTTYEWWYFDAVQAPSENAGQHEQAMVSMIFYTTGADGFDLLQLQFPGNTLPSTNVAHITLAWPNGTSEDWLIPAGDAVFTVDSDGTSADYTGIGCAFTGAPDLSSYAVAINAREHGIVGSLFVQSVRAILTYIYRHHVERWLTAGVQDAPAHYPCGRVEPGQNMQTAPHAGWVNAIPDGSAIAEFTVRGEKLQFRGRGYHDHVRPILVIFFFL</sequence>
<evidence type="ECO:0000313" key="4">
    <source>
        <dbReference type="Proteomes" id="UP001610446"/>
    </source>
</evidence>
<feature type="chain" id="PRO_5046933200" description="Diels-Alderase N-terminal domain-containing protein" evidence="1">
    <location>
        <begin position="21"/>
        <end position="270"/>
    </location>
</feature>
<evidence type="ECO:0000256" key="1">
    <source>
        <dbReference type="SAM" id="SignalP"/>
    </source>
</evidence>
<feature type="domain" description="Diels-Alderase N-terminal" evidence="2">
    <location>
        <begin position="32"/>
        <end position="172"/>
    </location>
</feature>
<keyword evidence="1" id="KW-0732">Signal</keyword>